<dbReference type="InParanoid" id="D8TYH7"/>
<dbReference type="STRING" id="3068.D8TYH7"/>
<sequence length="332" mass="37446">MHHEVVYTVQLCQGCTESWEETVGRISRDAERISNEADTLRGDQRADGIARLRRMLIAYALHDGEVGYCQGMADLAVPFLELYRADDEMVRWQLSTFQYTQKLADLRKAGDVKRPSSPCCECTRRKERPQQPPPQAHEAGAAVARVDLCLYVVAAALLQHRKSLLACRSMEEVVQFVNRFPPPTDVIALVRAAERIYRKCKGRNGRDRKRLAAVLMLNYTAHRFIMISTPTFMSRPRQHAHQVKEAATQYGWAKPGFLALFVLSLCALFMIQENMPPAADNSFLMESKFTKEAGLAPQLVHRNLSTPQLYEHALSFEPGTHITSTGALATRS</sequence>
<evidence type="ECO:0000313" key="4">
    <source>
        <dbReference type="EMBL" id="EFJ47555.1"/>
    </source>
</evidence>
<dbReference type="Pfam" id="PF00566">
    <property type="entry name" value="RabGAP-TBC"/>
    <property type="match status" value="1"/>
</dbReference>
<proteinExistence type="predicted"/>
<accession>D8TYH7</accession>
<dbReference type="PANTHER" id="PTHR22957">
    <property type="entry name" value="TBC1 DOMAIN FAMILY MEMBER GTPASE-ACTIVATING PROTEIN"/>
    <property type="match status" value="1"/>
</dbReference>
<evidence type="ECO:0000259" key="3">
    <source>
        <dbReference type="Pfam" id="PF00566"/>
    </source>
</evidence>
<keyword evidence="5" id="KW-1185">Reference proteome</keyword>
<evidence type="ECO:0000256" key="2">
    <source>
        <dbReference type="SAM" id="Phobius"/>
    </source>
</evidence>
<protein>
    <recommendedName>
        <fullName evidence="3">Rab-GAP TBC domain-containing protein</fullName>
    </recommendedName>
</protein>
<dbReference type="GeneID" id="9615552"/>
<feature type="transmembrane region" description="Helical" evidence="2">
    <location>
        <begin position="211"/>
        <end position="232"/>
    </location>
</feature>
<keyword evidence="2" id="KW-0472">Membrane</keyword>
<feature type="domain" description="Rab-GAP TBC" evidence="3">
    <location>
        <begin position="18"/>
        <end position="105"/>
    </location>
</feature>
<gene>
    <name evidence="4" type="ORF">VOLCADRAFT_91998</name>
</gene>
<organism evidence="5">
    <name type="scientific">Volvox carteri f. nagariensis</name>
    <dbReference type="NCBI Taxonomy" id="3068"/>
    <lineage>
        <taxon>Eukaryota</taxon>
        <taxon>Viridiplantae</taxon>
        <taxon>Chlorophyta</taxon>
        <taxon>core chlorophytes</taxon>
        <taxon>Chlorophyceae</taxon>
        <taxon>CS clade</taxon>
        <taxon>Chlamydomonadales</taxon>
        <taxon>Volvocaceae</taxon>
        <taxon>Volvox</taxon>
    </lineage>
</organism>
<dbReference type="InterPro" id="IPR000195">
    <property type="entry name" value="Rab-GAP-TBC_dom"/>
</dbReference>
<reference evidence="4 5" key="1">
    <citation type="journal article" date="2010" name="Science">
        <title>Genomic analysis of organismal complexity in the multicellular green alga Volvox carteri.</title>
        <authorList>
            <person name="Prochnik S.E."/>
            <person name="Umen J."/>
            <person name="Nedelcu A.M."/>
            <person name="Hallmann A."/>
            <person name="Miller S.M."/>
            <person name="Nishii I."/>
            <person name="Ferris P."/>
            <person name="Kuo A."/>
            <person name="Mitros T."/>
            <person name="Fritz-Laylin L.K."/>
            <person name="Hellsten U."/>
            <person name="Chapman J."/>
            <person name="Simakov O."/>
            <person name="Rensing S.A."/>
            <person name="Terry A."/>
            <person name="Pangilinan J."/>
            <person name="Kapitonov V."/>
            <person name="Jurka J."/>
            <person name="Salamov A."/>
            <person name="Shapiro H."/>
            <person name="Schmutz J."/>
            <person name="Grimwood J."/>
            <person name="Lindquist E."/>
            <person name="Lucas S."/>
            <person name="Grigoriev I.V."/>
            <person name="Schmitt R."/>
            <person name="Kirk D."/>
            <person name="Rokhsar D.S."/>
        </authorList>
    </citation>
    <scope>NUCLEOTIDE SEQUENCE [LARGE SCALE GENOMIC DNA]</scope>
    <source>
        <strain evidence="5">f. Nagariensis / Eve</strain>
    </source>
</reference>
<dbReference type="AlphaFoldDB" id="D8TYH7"/>
<keyword evidence="1" id="KW-0343">GTPase activation</keyword>
<evidence type="ECO:0000256" key="1">
    <source>
        <dbReference type="ARBA" id="ARBA00022468"/>
    </source>
</evidence>
<dbReference type="InterPro" id="IPR035969">
    <property type="entry name" value="Rab-GAP_TBC_sf"/>
</dbReference>
<name>D8TYH7_VOLCA</name>
<dbReference type="Proteomes" id="UP000001058">
    <property type="component" value="Unassembled WGS sequence"/>
</dbReference>
<dbReference type="SUPFAM" id="SSF47923">
    <property type="entry name" value="Ypt/Rab-GAP domain of gyp1p"/>
    <property type="match status" value="2"/>
</dbReference>
<feature type="transmembrane region" description="Helical" evidence="2">
    <location>
        <begin position="252"/>
        <end position="271"/>
    </location>
</feature>
<dbReference type="KEGG" id="vcn:VOLCADRAFT_91998"/>
<dbReference type="EMBL" id="GL378344">
    <property type="protein sequence ID" value="EFJ47555.1"/>
    <property type="molecule type" value="Genomic_DNA"/>
</dbReference>
<keyword evidence="2" id="KW-0812">Transmembrane</keyword>
<dbReference type="OrthoDB" id="10264062at2759"/>
<dbReference type="Gene3D" id="1.10.472.80">
    <property type="entry name" value="Ypt/Rab-GAP domain of gyp1p, domain 3"/>
    <property type="match status" value="1"/>
</dbReference>
<feature type="non-terminal residue" evidence="4">
    <location>
        <position position="332"/>
    </location>
</feature>
<dbReference type="RefSeq" id="XP_002951379.1">
    <property type="nucleotide sequence ID" value="XM_002951333.1"/>
</dbReference>
<evidence type="ECO:0000313" key="5">
    <source>
        <dbReference type="Proteomes" id="UP000001058"/>
    </source>
</evidence>
<keyword evidence="2" id="KW-1133">Transmembrane helix</keyword>
<dbReference type="Gene3D" id="1.10.8.270">
    <property type="entry name" value="putative rabgap domain of human tbc1 domain family member 14 like domains"/>
    <property type="match status" value="1"/>
</dbReference>
<dbReference type="GO" id="GO:0005096">
    <property type="term" value="F:GTPase activator activity"/>
    <property type="evidence" value="ECO:0007669"/>
    <property type="project" value="UniProtKB-KW"/>
</dbReference>
<dbReference type="PANTHER" id="PTHR22957:SF502">
    <property type="entry name" value="SMALL G PROTEIN SIGNALING MODULATOR 2-RELATED"/>
    <property type="match status" value="1"/>
</dbReference>